<proteinExistence type="predicted"/>
<protein>
    <submittedName>
        <fullName evidence="2">EF-hand domain-containing protein</fullName>
    </submittedName>
</protein>
<reference evidence="2" key="1">
    <citation type="submission" date="2017-02" db="UniProtKB">
        <authorList>
            <consortium name="WormBaseParasite"/>
        </authorList>
    </citation>
    <scope>IDENTIFICATION</scope>
</reference>
<dbReference type="WBParaSite" id="PTRK_0001677000.1">
    <property type="protein sequence ID" value="PTRK_0001677000.1"/>
    <property type="gene ID" value="PTRK_0001677000"/>
</dbReference>
<keyword evidence="1" id="KW-1185">Reference proteome</keyword>
<sequence length="217" mass="24667">MSSLVGKSNSIKEKISSHPQYGNFSSMQTSSFLKPPVNLSENLSSNIPMSSPIKRNYISNNNGSKDTSPTMESGNLLFSSAAKRLSQAFTFWKMNNLTNFKISSHEFTTLEKELEKQNITGTKCKEALNWLISNNGNYDKQFKQFGICLYILSRHIFVSKQMAIDALFESARQGVLTFSELRNSYYIKCIEKMEPDVSLSLEQLALIIKKIIKKRYT</sequence>
<name>A0A0N5A4Y6_PARTI</name>
<accession>A0A0N5A4Y6</accession>
<evidence type="ECO:0000313" key="2">
    <source>
        <dbReference type="WBParaSite" id="PTRK_0001677000.1"/>
    </source>
</evidence>
<dbReference type="Proteomes" id="UP000038045">
    <property type="component" value="Unplaced"/>
</dbReference>
<dbReference type="AlphaFoldDB" id="A0A0N5A4Y6"/>
<evidence type="ECO:0000313" key="1">
    <source>
        <dbReference type="Proteomes" id="UP000038045"/>
    </source>
</evidence>
<organism evidence="1 2">
    <name type="scientific">Parastrongyloides trichosuri</name>
    <name type="common">Possum-specific nematode worm</name>
    <dbReference type="NCBI Taxonomy" id="131310"/>
    <lineage>
        <taxon>Eukaryota</taxon>
        <taxon>Metazoa</taxon>
        <taxon>Ecdysozoa</taxon>
        <taxon>Nematoda</taxon>
        <taxon>Chromadorea</taxon>
        <taxon>Rhabditida</taxon>
        <taxon>Tylenchina</taxon>
        <taxon>Panagrolaimomorpha</taxon>
        <taxon>Strongyloidoidea</taxon>
        <taxon>Strongyloididae</taxon>
        <taxon>Parastrongyloides</taxon>
    </lineage>
</organism>